<dbReference type="AlphaFoldDB" id="A0A9P0YIN9"/>
<dbReference type="OrthoDB" id="1922544at2759"/>
<name>A0A9P0YIN9_CUSEU</name>
<dbReference type="EMBL" id="CAMAPE010000004">
    <property type="protein sequence ID" value="CAH9059485.1"/>
    <property type="molecule type" value="Genomic_DNA"/>
</dbReference>
<protein>
    <submittedName>
        <fullName evidence="1">Uncharacterized protein</fullName>
    </submittedName>
</protein>
<reference evidence="1" key="1">
    <citation type="submission" date="2022-07" db="EMBL/GenBank/DDBJ databases">
        <authorList>
            <person name="Macas J."/>
            <person name="Novak P."/>
            <person name="Neumann P."/>
        </authorList>
    </citation>
    <scope>NUCLEOTIDE SEQUENCE</scope>
</reference>
<accession>A0A9P0YIN9</accession>
<comment type="caution">
    <text evidence="1">The sequence shown here is derived from an EMBL/GenBank/DDBJ whole genome shotgun (WGS) entry which is preliminary data.</text>
</comment>
<gene>
    <name evidence="1" type="ORF">CEURO_LOCUS1427</name>
</gene>
<evidence type="ECO:0000313" key="2">
    <source>
        <dbReference type="Proteomes" id="UP001152484"/>
    </source>
</evidence>
<evidence type="ECO:0000313" key="1">
    <source>
        <dbReference type="EMBL" id="CAH9059485.1"/>
    </source>
</evidence>
<sequence length="111" mass="12711">MTRYYSFKSSTSGQHDSLADCFDGFDLWEYIGGQLKQETVKIKECPIYEELCLIFEEPDAEGKFVQSSHYGELKKSAAAIGSFVCSRKPKYITYDPIPFDILPWLIAKVHD</sequence>
<organism evidence="1 2">
    <name type="scientific">Cuscuta europaea</name>
    <name type="common">European dodder</name>
    <dbReference type="NCBI Taxonomy" id="41803"/>
    <lineage>
        <taxon>Eukaryota</taxon>
        <taxon>Viridiplantae</taxon>
        <taxon>Streptophyta</taxon>
        <taxon>Embryophyta</taxon>
        <taxon>Tracheophyta</taxon>
        <taxon>Spermatophyta</taxon>
        <taxon>Magnoliopsida</taxon>
        <taxon>eudicotyledons</taxon>
        <taxon>Gunneridae</taxon>
        <taxon>Pentapetalae</taxon>
        <taxon>asterids</taxon>
        <taxon>lamiids</taxon>
        <taxon>Solanales</taxon>
        <taxon>Convolvulaceae</taxon>
        <taxon>Cuscuteae</taxon>
        <taxon>Cuscuta</taxon>
        <taxon>Cuscuta subgen. Cuscuta</taxon>
    </lineage>
</organism>
<proteinExistence type="predicted"/>
<keyword evidence="2" id="KW-1185">Reference proteome</keyword>
<dbReference type="Proteomes" id="UP001152484">
    <property type="component" value="Unassembled WGS sequence"/>
</dbReference>